<feature type="transmembrane region" description="Helical" evidence="7">
    <location>
        <begin position="609"/>
        <end position="633"/>
    </location>
</feature>
<dbReference type="Gene3D" id="1.20.1250.20">
    <property type="entry name" value="MFS general substrate transporter like domains"/>
    <property type="match status" value="2"/>
</dbReference>
<evidence type="ECO:0000256" key="5">
    <source>
        <dbReference type="ARBA" id="ARBA00023136"/>
    </source>
</evidence>
<keyword evidence="2" id="KW-0813">Transport</keyword>
<comment type="subcellular location">
    <subcellularLocation>
        <location evidence="1">Membrane</location>
        <topology evidence="1">Multi-pass membrane protein</topology>
    </subcellularLocation>
</comment>
<feature type="region of interest" description="Disordered" evidence="6">
    <location>
        <begin position="42"/>
        <end position="88"/>
    </location>
</feature>
<keyword evidence="9" id="KW-1185">Reference proteome</keyword>
<dbReference type="Pfam" id="PF07690">
    <property type="entry name" value="MFS_1"/>
    <property type="match status" value="1"/>
</dbReference>
<reference evidence="8" key="1">
    <citation type="submission" date="2023-06" db="EMBL/GenBank/DDBJ databases">
        <authorList>
            <consortium name="Lawrence Berkeley National Laboratory"/>
            <person name="Ahrendt S."/>
            <person name="Sahu N."/>
            <person name="Indic B."/>
            <person name="Wong-Bajracharya J."/>
            <person name="Merenyi Z."/>
            <person name="Ke H.-M."/>
            <person name="Monk M."/>
            <person name="Kocsube S."/>
            <person name="Drula E."/>
            <person name="Lipzen A."/>
            <person name="Balint B."/>
            <person name="Henrissat B."/>
            <person name="Andreopoulos B."/>
            <person name="Martin F.M."/>
            <person name="Harder C.B."/>
            <person name="Rigling D."/>
            <person name="Ford K.L."/>
            <person name="Foster G.D."/>
            <person name="Pangilinan J."/>
            <person name="Papanicolaou A."/>
            <person name="Barry K."/>
            <person name="LaButti K."/>
            <person name="Viragh M."/>
            <person name="Koriabine M."/>
            <person name="Yan M."/>
            <person name="Riley R."/>
            <person name="Champramary S."/>
            <person name="Plett K.L."/>
            <person name="Tsai I.J."/>
            <person name="Slot J."/>
            <person name="Sipos G."/>
            <person name="Plett J."/>
            <person name="Nagy L.G."/>
            <person name="Grigoriev I.V."/>
        </authorList>
    </citation>
    <scope>NUCLEOTIDE SEQUENCE</scope>
    <source>
        <strain evidence="8">HWK02</strain>
    </source>
</reference>
<evidence type="ECO:0000256" key="7">
    <source>
        <dbReference type="SAM" id="Phobius"/>
    </source>
</evidence>
<feature type="transmembrane region" description="Helical" evidence="7">
    <location>
        <begin position="300"/>
        <end position="318"/>
    </location>
</feature>
<evidence type="ECO:0000256" key="6">
    <source>
        <dbReference type="SAM" id="MobiDB-lite"/>
    </source>
</evidence>
<sequence>MVSAAKANINVVSETVSSDLFELPKAMAESRYQAFFPHSFPTGLETSTPPDLDRQKPPLIVFAPSSSPQSSPTPPALSTSPKRSTILRSEPFQIQGLTLLKRQHSTTPDSPSKHLRTESPPSGSRDAIGASPLADVVARRQPTTVPTAPQRKPLLTLTQLFASAKTSPKGKERTFSKPRPPAKAPVPIVPEEPVSADLDIAMDVDVDLISPAKSLSSIADEDSDDDNEGGLPHFTYDPGAFRPPFASTQLHGSQLGYNSHVDTGLVGQQYSWLTTVFYLTYMCFKFPSNIILQRWRMGKTLSIYMICWGVVVLCIGFSKNFKHLIALRALQGFFECCISPGLILIIGSWYTRREHSSRSLVIQSANAGSGVIADLTLYDIGTLEYNGRHPGLAIYVLLSRTPHYRSRAPLFEEKRMANTRILENQSGHDRTGTKVWKWDQARECLVDPCFYFAGINAFLSSVPNGGLTTFGSIINTSFGFTSLQVILYTIPRSMTSVVIFVIVGLVTSKWKNLRLYIMAFATIPPFIGFLGMALIETSPSTKWTKWGMYYMTVPFVLSLFLAWSLIPSNFPGRTKRTQTSSFTFIGYYVGNMCGSQIFKTKDAPTYTPGVIGCSICFGVEFLIIVAWWTTLVLRNRRRDKAMLTDGLTQEEREMQGKINGESDMTDFENPHVSPQLSPRLYVQPSLRLIVPVYSLTQDVGLNNFIYDGSDTSCNEYTESSAFAVTFSSRKIYHLSILVSSRRSL</sequence>
<feature type="region of interest" description="Disordered" evidence="6">
    <location>
        <begin position="165"/>
        <end position="189"/>
    </location>
</feature>
<dbReference type="GO" id="GO:0016020">
    <property type="term" value="C:membrane"/>
    <property type="evidence" value="ECO:0007669"/>
    <property type="project" value="UniProtKB-SubCell"/>
</dbReference>
<name>A0AA39ULW9_9AGAR</name>
<feature type="compositionally biased region" description="Pro residues" evidence="6">
    <location>
        <begin position="178"/>
        <end position="189"/>
    </location>
</feature>
<keyword evidence="3 7" id="KW-0812">Transmembrane</keyword>
<evidence type="ECO:0000256" key="4">
    <source>
        <dbReference type="ARBA" id="ARBA00022989"/>
    </source>
</evidence>
<dbReference type="GO" id="GO:0022857">
    <property type="term" value="F:transmembrane transporter activity"/>
    <property type="evidence" value="ECO:0007669"/>
    <property type="project" value="InterPro"/>
</dbReference>
<evidence type="ECO:0000256" key="1">
    <source>
        <dbReference type="ARBA" id="ARBA00004141"/>
    </source>
</evidence>
<keyword evidence="5 7" id="KW-0472">Membrane</keyword>
<accession>A0AA39ULW9</accession>
<feature type="compositionally biased region" description="Low complexity" evidence="6">
    <location>
        <begin position="63"/>
        <end position="81"/>
    </location>
</feature>
<feature type="transmembrane region" description="Helical" evidence="7">
    <location>
        <begin position="513"/>
        <end position="535"/>
    </location>
</feature>
<evidence type="ECO:0000256" key="3">
    <source>
        <dbReference type="ARBA" id="ARBA00022692"/>
    </source>
</evidence>
<keyword evidence="4 7" id="KW-1133">Transmembrane helix</keyword>
<comment type="caution">
    <text evidence="8">The sequence shown here is derived from an EMBL/GenBank/DDBJ whole genome shotgun (WGS) entry which is preliminary data.</text>
</comment>
<evidence type="ECO:0000313" key="8">
    <source>
        <dbReference type="EMBL" id="KAK0484185.1"/>
    </source>
</evidence>
<feature type="transmembrane region" description="Helical" evidence="7">
    <location>
        <begin position="485"/>
        <end position="507"/>
    </location>
</feature>
<dbReference type="AlphaFoldDB" id="A0AA39ULW9"/>
<evidence type="ECO:0000256" key="2">
    <source>
        <dbReference type="ARBA" id="ARBA00022448"/>
    </source>
</evidence>
<dbReference type="InterPro" id="IPR036259">
    <property type="entry name" value="MFS_trans_sf"/>
</dbReference>
<feature type="transmembrane region" description="Helical" evidence="7">
    <location>
        <begin position="330"/>
        <end position="350"/>
    </location>
</feature>
<gene>
    <name evidence="8" type="ORF">EDD18DRAFT_1361747</name>
</gene>
<dbReference type="SUPFAM" id="SSF103473">
    <property type="entry name" value="MFS general substrate transporter"/>
    <property type="match status" value="1"/>
</dbReference>
<dbReference type="EMBL" id="JAUEPU010000057">
    <property type="protein sequence ID" value="KAK0484185.1"/>
    <property type="molecule type" value="Genomic_DNA"/>
</dbReference>
<feature type="region of interest" description="Disordered" evidence="6">
    <location>
        <begin position="102"/>
        <end position="129"/>
    </location>
</feature>
<dbReference type="PANTHER" id="PTHR43791">
    <property type="entry name" value="PERMEASE-RELATED"/>
    <property type="match status" value="1"/>
</dbReference>
<feature type="transmembrane region" description="Helical" evidence="7">
    <location>
        <begin position="270"/>
        <end position="288"/>
    </location>
</feature>
<dbReference type="Proteomes" id="UP001175228">
    <property type="component" value="Unassembled WGS sequence"/>
</dbReference>
<dbReference type="PANTHER" id="PTHR43791:SF7">
    <property type="entry name" value="MAJOR FACILITATOR SUPERFAMILY (MFS) PROFILE DOMAIN-CONTAINING PROTEIN"/>
    <property type="match status" value="1"/>
</dbReference>
<evidence type="ECO:0000313" key="9">
    <source>
        <dbReference type="Proteomes" id="UP001175228"/>
    </source>
</evidence>
<dbReference type="InterPro" id="IPR011701">
    <property type="entry name" value="MFS"/>
</dbReference>
<protein>
    <submittedName>
        <fullName evidence="8">Major facilitator superfamily domain-containing protein</fullName>
    </submittedName>
</protein>
<feature type="transmembrane region" description="Helical" evidence="7">
    <location>
        <begin position="547"/>
        <end position="566"/>
    </location>
</feature>
<organism evidence="8 9">
    <name type="scientific">Armillaria luteobubalina</name>
    <dbReference type="NCBI Taxonomy" id="153913"/>
    <lineage>
        <taxon>Eukaryota</taxon>
        <taxon>Fungi</taxon>
        <taxon>Dikarya</taxon>
        <taxon>Basidiomycota</taxon>
        <taxon>Agaricomycotina</taxon>
        <taxon>Agaricomycetes</taxon>
        <taxon>Agaricomycetidae</taxon>
        <taxon>Agaricales</taxon>
        <taxon>Marasmiineae</taxon>
        <taxon>Physalacriaceae</taxon>
        <taxon>Armillaria</taxon>
    </lineage>
</organism>
<proteinExistence type="predicted"/>